<evidence type="ECO:0000256" key="1">
    <source>
        <dbReference type="SAM" id="Phobius"/>
    </source>
</evidence>
<reference evidence="3 4" key="1">
    <citation type="submission" date="2018-12" db="EMBL/GenBank/DDBJ databases">
        <authorList>
            <person name="Li F."/>
        </authorList>
    </citation>
    <scope>NUCLEOTIDE SEQUENCE [LARGE SCALE GENOMIC DNA]</scope>
    <source>
        <strain evidence="3 4">EGI 6500705</strain>
    </source>
</reference>
<dbReference type="InterPro" id="IPR012495">
    <property type="entry name" value="TadE-like_dom"/>
</dbReference>
<evidence type="ECO:0000313" key="4">
    <source>
        <dbReference type="Proteomes" id="UP000274909"/>
    </source>
</evidence>
<dbReference type="EMBL" id="RZGZ01000002">
    <property type="protein sequence ID" value="RUR01414.1"/>
    <property type="molecule type" value="Genomic_DNA"/>
</dbReference>
<dbReference type="Pfam" id="PF07811">
    <property type="entry name" value="TadE"/>
    <property type="match status" value="1"/>
</dbReference>
<evidence type="ECO:0000259" key="2">
    <source>
        <dbReference type="Pfam" id="PF07811"/>
    </source>
</evidence>
<dbReference type="AlphaFoldDB" id="A0A3S0WYU6"/>
<accession>A0A3S0WYU6</accession>
<feature type="transmembrane region" description="Helical" evidence="1">
    <location>
        <begin position="20"/>
        <end position="42"/>
    </location>
</feature>
<dbReference type="Proteomes" id="UP000274909">
    <property type="component" value="Unassembled WGS sequence"/>
</dbReference>
<evidence type="ECO:0000313" key="3">
    <source>
        <dbReference type="EMBL" id="RUR01414.1"/>
    </source>
</evidence>
<dbReference type="InterPro" id="IPR049790">
    <property type="entry name" value="Rv3655c/TadE"/>
</dbReference>
<protein>
    <recommendedName>
        <fullName evidence="2">TadE-like domain-containing protein</fullName>
    </recommendedName>
</protein>
<gene>
    <name evidence="3" type="ORF">ELQ94_07910</name>
</gene>
<dbReference type="RefSeq" id="WP_127048918.1">
    <property type="nucleotide sequence ID" value="NZ_RZGZ01000002.1"/>
</dbReference>
<sequence>MTPGRRTFARARYRGERGSIAAEFAVVLPAVLLVLVLCIGSASVSVQRITVESAAAAAARAAARGEAGGSAAAAAAHAGSGAAVAVRRDGDFVCATVTAAATFAVARTVGVRISGTSCALAGDVAE</sequence>
<dbReference type="NCBIfam" id="NF041390">
    <property type="entry name" value="TadE_Rv3655c"/>
    <property type="match status" value="1"/>
</dbReference>
<organism evidence="3 4">
    <name type="scientific">Labedella endophytica</name>
    <dbReference type="NCBI Taxonomy" id="1523160"/>
    <lineage>
        <taxon>Bacteria</taxon>
        <taxon>Bacillati</taxon>
        <taxon>Actinomycetota</taxon>
        <taxon>Actinomycetes</taxon>
        <taxon>Micrococcales</taxon>
        <taxon>Microbacteriaceae</taxon>
        <taxon>Labedella</taxon>
    </lineage>
</organism>
<keyword evidence="1" id="KW-1133">Transmembrane helix</keyword>
<proteinExistence type="predicted"/>
<name>A0A3S0WYU6_9MICO</name>
<keyword evidence="1" id="KW-0812">Transmembrane</keyword>
<feature type="domain" description="TadE-like" evidence="2">
    <location>
        <begin position="18"/>
        <end position="60"/>
    </location>
</feature>
<comment type="caution">
    <text evidence="3">The sequence shown here is derived from an EMBL/GenBank/DDBJ whole genome shotgun (WGS) entry which is preliminary data.</text>
</comment>
<keyword evidence="1" id="KW-0472">Membrane</keyword>
<keyword evidence="4" id="KW-1185">Reference proteome</keyword>